<evidence type="ECO:0000313" key="1">
    <source>
        <dbReference type="Proteomes" id="UP000887579"/>
    </source>
</evidence>
<sequence length="116" mass="13369">MPQGTAYAGQLYIVDMEEANRIRCGAPSNKKVEPRLFRKLEEIIREKNIFAKSFKMLNDTFKEEKEQAKAEGREPETLVLAFDKNINEKLSRNYNAPTANEVAAVYRMNPDDLFIP</sequence>
<dbReference type="WBParaSite" id="ES5_v2.g19890.t1">
    <property type="protein sequence ID" value="ES5_v2.g19890.t1"/>
    <property type="gene ID" value="ES5_v2.g19890"/>
</dbReference>
<evidence type="ECO:0000313" key="2">
    <source>
        <dbReference type="WBParaSite" id="ES5_v2.g19890.t1"/>
    </source>
</evidence>
<protein>
    <submittedName>
        <fullName evidence="2">Uncharacterized protein</fullName>
    </submittedName>
</protein>
<proteinExistence type="predicted"/>
<name>A0AC34FRC2_9BILA</name>
<dbReference type="Proteomes" id="UP000887579">
    <property type="component" value="Unplaced"/>
</dbReference>
<organism evidence="1 2">
    <name type="scientific">Panagrolaimus sp. ES5</name>
    <dbReference type="NCBI Taxonomy" id="591445"/>
    <lineage>
        <taxon>Eukaryota</taxon>
        <taxon>Metazoa</taxon>
        <taxon>Ecdysozoa</taxon>
        <taxon>Nematoda</taxon>
        <taxon>Chromadorea</taxon>
        <taxon>Rhabditida</taxon>
        <taxon>Tylenchina</taxon>
        <taxon>Panagrolaimomorpha</taxon>
        <taxon>Panagrolaimoidea</taxon>
        <taxon>Panagrolaimidae</taxon>
        <taxon>Panagrolaimus</taxon>
    </lineage>
</organism>
<reference evidence="2" key="1">
    <citation type="submission" date="2022-11" db="UniProtKB">
        <authorList>
            <consortium name="WormBaseParasite"/>
        </authorList>
    </citation>
    <scope>IDENTIFICATION</scope>
</reference>
<accession>A0AC34FRC2</accession>